<reference evidence="2 3" key="1">
    <citation type="submission" date="2015-01" db="EMBL/GenBank/DDBJ databases">
        <title>Lifestyle Evolution in Cyanobacterial Symbionts of Sponges.</title>
        <authorList>
            <person name="Burgsdorf I."/>
            <person name="Slaby B.M."/>
            <person name="Handley K.M."/>
            <person name="Haber M."/>
            <person name="Blom J."/>
            <person name="Marshall C.W."/>
            <person name="Gilbert J.A."/>
            <person name="Hentschel U."/>
            <person name="Steindler L."/>
        </authorList>
    </citation>
    <scope>NUCLEOTIDE SEQUENCE [LARGE SCALE GENOMIC DNA]</scope>
    <source>
        <strain evidence="2">SP3</strain>
    </source>
</reference>
<organism evidence="2 3">
    <name type="scientific">Candidatus Synechococcus spongiarum SP3</name>
    <dbReference type="NCBI Taxonomy" id="1604020"/>
    <lineage>
        <taxon>Bacteria</taxon>
        <taxon>Bacillati</taxon>
        <taxon>Cyanobacteriota</taxon>
        <taxon>Cyanophyceae</taxon>
        <taxon>Synechococcales</taxon>
        <taxon>Synechococcaceae</taxon>
        <taxon>Synechococcus</taxon>
    </lineage>
</organism>
<dbReference type="EMBL" id="JXQG01000013">
    <property type="protein sequence ID" value="KKZ12714.1"/>
    <property type="molecule type" value="Genomic_DNA"/>
</dbReference>
<dbReference type="Proteomes" id="UP000035067">
    <property type="component" value="Unassembled WGS sequence"/>
</dbReference>
<keyword evidence="1" id="KW-0732">Signal</keyword>
<evidence type="ECO:0000313" key="3">
    <source>
        <dbReference type="Proteomes" id="UP000035067"/>
    </source>
</evidence>
<name>A0A0G2HLY3_9SYNE</name>
<comment type="caution">
    <text evidence="2">The sequence shown here is derived from an EMBL/GenBank/DDBJ whole genome shotgun (WGS) entry which is preliminary data.</text>
</comment>
<sequence length="61" mass="6178">MALLAALLLASEGAVAAPGPAAASWILQVGSHSFDVDNEEGKPAFIPGLPTCIGSLDWSRS</sequence>
<evidence type="ECO:0000313" key="2">
    <source>
        <dbReference type="EMBL" id="KKZ12714.1"/>
    </source>
</evidence>
<dbReference type="AlphaFoldDB" id="A0A0G2HLY3"/>
<protein>
    <submittedName>
        <fullName evidence="2">Uncharacterized protein</fullName>
    </submittedName>
</protein>
<feature type="chain" id="PRO_5002545352" evidence="1">
    <location>
        <begin position="17"/>
        <end position="61"/>
    </location>
</feature>
<feature type="signal peptide" evidence="1">
    <location>
        <begin position="1"/>
        <end position="16"/>
    </location>
</feature>
<proteinExistence type="predicted"/>
<accession>A0A0G2HLY3</accession>
<dbReference type="PATRIC" id="fig|1604020.3.peg.2421"/>
<gene>
    <name evidence="2" type="ORF">TE42_03345</name>
</gene>
<evidence type="ECO:0000256" key="1">
    <source>
        <dbReference type="SAM" id="SignalP"/>
    </source>
</evidence>